<evidence type="ECO:0000313" key="2">
    <source>
        <dbReference type="EMBL" id="KAK2153112.1"/>
    </source>
</evidence>
<dbReference type="SUPFAM" id="SSF52402">
    <property type="entry name" value="Adenine nucleotide alpha hydrolases-like"/>
    <property type="match status" value="1"/>
</dbReference>
<gene>
    <name evidence="2" type="ORF">LSH36_307g03013</name>
</gene>
<protein>
    <recommendedName>
        <fullName evidence="1">UspA domain-containing protein</fullName>
    </recommendedName>
</protein>
<proteinExistence type="predicted"/>
<dbReference type="InterPro" id="IPR014729">
    <property type="entry name" value="Rossmann-like_a/b/a_fold"/>
</dbReference>
<dbReference type="Gene3D" id="3.40.50.620">
    <property type="entry name" value="HUPs"/>
    <property type="match status" value="1"/>
</dbReference>
<dbReference type="EMBL" id="JAODUP010000307">
    <property type="protein sequence ID" value="KAK2153112.1"/>
    <property type="molecule type" value="Genomic_DNA"/>
</dbReference>
<dbReference type="PANTHER" id="PTHR46989:SF3">
    <property type="entry name" value="USPA DOMAIN-CONTAINING PROTEIN"/>
    <property type="match status" value="1"/>
</dbReference>
<dbReference type="Proteomes" id="UP001208570">
    <property type="component" value="Unassembled WGS sequence"/>
</dbReference>
<dbReference type="Pfam" id="PF00582">
    <property type="entry name" value="Usp"/>
    <property type="match status" value="1"/>
</dbReference>
<dbReference type="PRINTS" id="PR01438">
    <property type="entry name" value="UNVRSLSTRESS"/>
</dbReference>
<keyword evidence="3" id="KW-1185">Reference proteome</keyword>
<dbReference type="AlphaFoldDB" id="A0AAD9N0Y8"/>
<name>A0AAD9N0Y8_9ANNE</name>
<evidence type="ECO:0000259" key="1">
    <source>
        <dbReference type="Pfam" id="PF00582"/>
    </source>
</evidence>
<sequence>MGNFVYSVLAVKKPLSMKSRLDREMLSSLDGYDDADDESDDATKGEVVIIPVDASKEAECAFDWYIHRLHKSDNFVYVIHCEEVEHPSGKHYPDYALPREYNNGIAEAWTEKIRKAKENGQGIIDKYQQKLDSLQISGKVHAELGRPGPFIVSMVDRSGATMVVMGTRGMGILRRTILGSVSSYVIRHSDVPVTVVPRHKPSIFF</sequence>
<reference evidence="2" key="1">
    <citation type="journal article" date="2023" name="Mol. Biol. Evol.">
        <title>Third-Generation Sequencing Reveals the Adaptive Role of the Epigenome in Three Deep-Sea Polychaetes.</title>
        <authorList>
            <person name="Perez M."/>
            <person name="Aroh O."/>
            <person name="Sun Y."/>
            <person name="Lan Y."/>
            <person name="Juniper S.K."/>
            <person name="Young C.R."/>
            <person name="Angers B."/>
            <person name="Qian P.Y."/>
        </authorList>
    </citation>
    <scope>NUCLEOTIDE SEQUENCE</scope>
    <source>
        <strain evidence="2">P08H-3</strain>
    </source>
</reference>
<organism evidence="2 3">
    <name type="scientific">Paralvinella palmiformis</name>
    <dbReference type="NCBI Taxonomy" id="53620"/>
    <lineage>
        <taxon>Eukaryota</taxon>
        <taxon>Metazoa</taxon>
        <taxon>Spiralia</taxon>
        <taxon>Lophotrochozoa</taxon>
        <taxon>Annelida</taxon>
        <taxon>Polychaeta</taxon>
        <taxon>Sedentaria</taxon>
        <taxon>Canalipalpata</taxon>
        <taxon>Terebellida</taxon>
        <taxon>Terebelliformia</taxon>
        <taxon>Alvinellidae</taxon>
        <taxon>Paralvinella</taxon>
    </lineage>
</organism>
<comment type="caution">
    <text evidence="2">The sequence shown here is derived from an EMBL/GenBank/DDBJ whole genome shotgun (WGS) entry which is preliminary data.</text>
</comment>
<dbReference type="InterPro" id="IPR006015">
    <property type="entry name" value="Universal_stress_UspA"/>
</dbReference>
<feature type="domain" description="UspA" evidence="1">
    <location>
        <begin position="48"/>
        <end position="197"/>
    </location>
</feature>
<evidence type="ECO:0000313" key="3">
    <source>
        <dbReference type="Proteomes" id="UP001208570"/>
    </source>
</evidence>
<accession>A0AAD9N0Y8</accession>
<dbReference type="CDD" id="cd23659">
    <property type="entry name" value="USP_At3g01520-like"/>
    <property type="match status" value="1"/>
</dbReference>
<dbReference type="PANTHER" id="PTHR46989">
    <property type="entry name" value="USP DOMAIN-CONTAINING PROTEIN"/>
    <property type="match status" value="1"/>
</dbReference>
<dbReference type="InterPro" id="IPR006016">
    <property type="entry name" value="UspA"/>
</dbReference>